<evidence type="ECO:0000313" key="4">
    <source>
        <dbReference type="Proteomes" id="UP000521676"/>
    </source>
</evidence>
<reference evidence="2 4" key="1">
    <citation type="submission" date="2020-06" db="EMBL/GenBank/DDBJ databases">
        <title>Anoxygenic phototrophic Chloroflexota member uses a Type I reaction center.</title>
        <authorList>
            <person name="Tsuji J.M."/>
            <person name="Shaw N.A."/>
            <person name="Nagashima S."/>
            <person name="Venkiteswaran J."/>
            <person name="Schiff S.L."/>
            <person name="Hanada S."/>
            <person name="Tank M."/>
            <person name="Neufeld J.D."/>
        </authorList>
    </citation>
    <scope>NUCLEOTIDE SEQUENCE [LARGE SCALE GENOMIC DNA]</scope>
    <source>
        <strain evidence="2">L227-S17</strain>
    </source>
</reference>
<evidence type="ECO:0000313" key="3">
    <source>
        <dbReference type="EMBL" id="WJW69374.1"/>
    </source>
</evidence>
<dbReference type="EMBL" id="CP128400">
    <property type="protein sequence ID" value="WJW69374.1"/>
    <property type="molecule type" value="Genomic_DNA"/>
</dbReference>
<keyword evidence="1" id="KW-0812">Transmembrane</keyword>
<feature type="transmembrane region" description="Helical" evidence="1">
    <location>
        <begin position="6"/>
        <end position="24"/>
    </location>
</feature>
<keyword evidence="1" id="KW-1133">Transmembrane helix</keyword>
<proteinExistence type="predicted"/>
<protein>
    <submittedName>
        <fullName evidence="2">Uncharacterized protein</fullName>
    </submittedName>
</protein>
<keyword evidence="5" id="KW-1185">Reference proteome</keyword>
<evidence type="ECO:0000313" key="5">
    <source>
        <dbReference type="Proteomes" id="UP001431572"/>
    </source>
</evidence>
<name>A0A8T7M656_9CHLR</name>
<dbReference type="Proteomes" id="UP000521676">
    <property type="component" value="Unassembled WGS sequence"/>
</dbReference>
<organism evidence="2 4">
    <name type="scientific">Candidatus Chlorohelix allophototropha</name>
    <dbReference type="NCBI Taxonomy" id="3003348"/>
    <lineage>
        <taxon>Bacteria</taxon>
        <taxon>Bacillati</taxon>
        <taxon>Chloroflexota</taxon>
        <taxon>Chloroflexia</taxon>
        <taxon>Candidatus Chloroheliales</taxon>
        <taxon>Candidatus Chloroheliaceae</taxon>
        <taxon>Candidatus Chlorohelix</taxon>
    </lineage>
</organism>
<dbReference type="AlphaFoldDB" id="A0A8T7M656"/>
<evidence type="ECO:0000256" key="1">
    <source>
        <dbReference type="SAM" id="Phobius"/>
    </source>
</evidence>
<dbReference type="EMBL" id="JACATZ010000003">
    <property type="protein sequence ID" value="NWJ47462.1"/>
    <property type="molecule type" value="Genomic_DNA"/>
</dbReference>
<dbReference type="Proteomes" id="UP001431572">
    <property type="component" value="Chromosome 2"/>
</dbReference>
<dbReference type="RefSeq" id="WP_341471262.1">
    <property type="nucleotide sequence ID" value="NZ_CP128400.1"/>
</dbReference>
<evidence type="ECO:0000313" key="2">
    <source>
        <dbReference type="EMBL" id="NWJ47462.1"/>
    </source>
</evidence>
<sequence length="153" mass="18066">MDLLSSFIAFGVFALLAISIYMVFYGRLGLRYPLGNRHAAFARYYVNKQEAEQRAEQLLKILLPSEQYNHLVRKGYLEVQSGMYPYRTYRIPRHRGSVEVYEMGRLVMSLCVQPTEVIPDADVVVMHKLMIEGNEREYLRRANYFDRQTDPFW</sequence>
<reference evidence="3" key="2">
    <citation type="journal article" date="2024" name="Nature">
        <title>Anoxygenic phototroph of the Chloroflexota uses a type I reaction centre.</title>
        <authorList>
            <person name="Tsuji J.M."/>
            <person name="Shaw N.A."/>
            <person name="Nagashima S."/>
            <person name="Venkiteswaran J.J."/>
            <person name="Schiff S.L."/>
            <person name="Watanabe T."/>
            <person name="Fukui M."/>
            <person name="Hanada S."/>
            <person name="Tank M."/>
            <person name="Neufeld J.D."/>
        </authorList>
    </citation>
    <scope>NUCLEOTIDE SEQUENCE</scope>
    <source>
        <strain evidence="3">L227-S17</strain>
    </source>
</reference>
<gene>
    <name evidence="2" type="ORF">HXX08_16505</name>
    <name evidence="3" type="ORF">OZ401_002982</name>
</gene>
<accession>A0A8T7M656</accession>
<keyword evidence="1" id="KW-0472">Membrane</keyword>